<organism evidence="2 3">
    <name type="scientific">Necator americanus</name>
    <name type="common">Human hookworm</name>
    <dbReference type="NCBI Taxonomy" id="51031"/>
    <lineage>
        <taxon>Eukaryota</taxon>
        <taxon>Metazoa</taxon>
        <taxon>Ecdysozoa</taxon>
        <taxon>Nematoda</taxon>
        <taxon>Chromadorea</taxon>
        <taxon>Rhabditida</taxon>
        <taxon>Rhabditina</taxon>
        <taxon>Rhabditomorpha</taxon>
        <taxon>Strongyloidea</taxon>
        <taxon>Ancylostomatidae</taxon>
        <taxon>Bunostominae</taxon>
        <taxon>Necator</taxon>
    </lineage>
</organism>
<evidence type="ECO:0000313" key="3">
    <source>
        <dbReference type="Proteomes" id="UP001303046"/>
    </source>
</evidence>
<evidence type="ECO:0000313" key="2">
    <source>
        <dbReference type="EMBL" id="KAK6759440.1"/>
    </source>
</evidence>
<name>A0ABR1E9R2_NECAM</name>
<protein>
    <submittedName>
        <fullName evidence="2">Uncharacterized protein</fullName>
    </submittedName>
</protein>
<evidence type="ECO:0000256" key="1">
    <source>
        <dbReference type="SAM" id="MobiDB-lite"/>
    </source>
</evidence>
<dbReference type="Proteomes" id="UP001303046">
    <property type="component" value="Unassembled WGS sequence"/>
</dbReference>
<dbReference type="EMBL" id="JAVFWL010000006">
    <property type="protein sequence ID" value="KAK6759440.1"/>
    <property type="molecule type" value="Genomic_DNA"/>
</dbReference>
<reference evidence="2 3" key="1">
    <citation type="submission" date="2023-08" db="EMBL/GenBank/DDBJ databases">
        <title>A Necator americanus chromosomal reference genome.</title>
        <authorList>
            <person name="Ilik V."/>
            <person name="Petrzelkova K.J."/>
            <person name="Pardy F."/>
            <person name="Fuh T."/>
            <person name="Niatou-Singa F.S."/>
            <person name="Gouil Q."/>
            <person name="Baker L."/>
            <person name="Ritchie M.E."/>
            <person name="Jex A.R."/>
            <person name="Gazzola D."/>
            <person name="Li H."/>
            <person name="Toshio Fujiwara R."/>
            <person name="Zhan B."/>
            <person name="Aroian R.V."/>
            <person name="Pafco B."/>
            <person name="Schwarz E.M."/>
        </authorList>
    </citation>
    <scope>NUCLEOTIDE SEQUENCE [LARGE SCALE GENOMIC DNA]</scope>
    <source>
        <strain evidence="2 3">Aroian</strain>
        <tissue evidence="2">Whole animal</tissue>
    </source>
</reference>
<feature type="region of interest" description="Disordered" evidence="1">
    <location>
        <begin position="24"/>
        <end position="70"/>
    </location>
</feature>
<gene>
    <name evidence="2" type="primary">Necator_chrX.g21344</name>
    <name evidence="2" type="ORF">RB195_021183</name>
</gene>
<keyword evidence="3" id="KW-1185">Reference proteome</keyword>
<feature type="compositionally biased region" description="Polar residues" evidence="1">
    <location>
        <begin position="28"/>
        <end position="46"/>
    </location>
</feature>
<sequence>MCSNCSNLDPLSLIFAISSVEKSELDGSRSTAVTSRTYTGRSTSDTGQKKNSRKTSPSSSNSSASQQCCAREEIQTPEKLIDLGWITFSHPSYSLDIMSLDILAFEA</sequence>
<proteinExistence type="predicted"/>
<comment type="caution">
    <text evidence="2">The sequence shown here is derived from an EMBL/GenBank/DDBJ whole genome shotgun (WGS) entry which is preliminary data.</text>
</comment>
<feature type="compositionally biased region" description="Low complexity" evidence="1">
    <location>
        <begin position="54"/>
        <end position="69"/>
    </location>
</feature>
<accession>A0ABR1E9R2</accession>